<keyword evidence="6" id="KW-0479">Metal-binding</keyword>
<comment type="cofactor">
    <cofactor evidence="1">
        <name>[4Fe-4S] cluster</name>
        <dbReference type="ChEBI" id="CHEBI:49883"/>
    </cofactor>
</comment>
<evidence type="ECO:0000256" key="1">
    <source>
        <dbReference type="ARBA" id="ARBA00001966"/>
    </source>
</evidence>
<dbReference type="GO" id="GO:0016020">
    <property type="term" value="C:membrane"/>
    <property type="evidence" value="ECO:0007669"/>
    <property type="project" value="TreeGrafter"/>
</dbReference>
<evidence type="ECO:0000259" key="13">
    <source>
        <dbReference type="Pfam" id="PF14720"/>
    </source>
</evidence>
<evidence type="ECO:0000256" key="10">
    <source>
        <dbReference type="ARBA" id="ARBA00023014"/>
    </source>
</evidence>
<evidence type="ECO:0000256" key="5">
    <source>
        <dbReference type="ARBA" id="ARBA00022485"/>
    </source>
</evidence>
<evidence type="ECO:0000256" key="9">
    <source>
        <dbReference type="ARBA" id="ARBA00023004"/>
    </source>
</evidence>
<dbReference type="GO" id="GO:0009055">
    <property type="term" value="F:electron transfer activity"/>
    <property type="evidence" value="ECO:0007669"/>
    <property type="project" value="TreeGrafter"/>
</dbReference>
<dbReference type="PANTHER" id="PTHR30013">
    <property type="entry name" value="NIFE / NIFESE HYDROGENASE SMALL SUBUNIT FAMILY MEMBER"/>
    <property type="match status" value="1"/>
</dbReference>
<dbReference type="InterPro" id="IPR001821">
    <property type="entry name" value="NiFe_hydrogenase_ssu"/>
</dbReference>
<dbReference type="GO" id="GO:0008901">
    <property type="term" value="F:ferredoxin hydrogenase activity"/>
    <property type="evidence" value="ECO:0007669"/>
    <property type="project" value="InterPro"/>
</dbReference>
<keyword evidence="5" id="KW-0004">4Fe-4S</keyword>
<comment type="similarity">
    <text evidence="3">Belongs to the [NiFe]/[NiFeSe] hydrogenase small subunit family.</text>
</comment>
<dbReference type="AlphaFoldDB" id="A0A6J4TF93"/>
<evidence type="ECO:0000313" key="14">
    <source>
        <dbReference type="EMBL" id="CAA9521167.1"/>
    </source>
</evidence>
<evidence type="ECO:0000256" key="6">
    <source>
        <dbReference type="ARBA" id="ARBA00022723"/>
    </source>
</evidence>
<keyword evidence="8" id="KW-0560">Oxidoreductase</keyword>
<gene>
    <name evidence="14" type="ORF">AVDCRST_MAG53-3560</name>
</gene>
<dbReference type="GO" id="GO:0030313">
    <property type="term" value="C:cell envelope"/>
    <property type="evidence" value="ECO:0007669"/>
    <property type="project" value="UniProtKB-SubCell"/>
</dbReference>
<keyword evidence="9" id="KW-0408">Iron</keyword>
<feature type="region of interest" description="Disordered" evidence="11">
    <location>
        <begin position="1"/>
        <end position="39"/>
    </location>
</feature>
<feature type="domain" description="Cytochrome-c3 hydrogenase C-terminal" evidence="13">
    <location>
        <begin position="255"/>
        <end position="332"/>
    </location>
</feature>
<evidence type="ECO:0000259" key="12">
    <source>
        <dbReference type="Pfam" id="PF01058"/>
    </source>
</evidence>
<comment type="subunit">
    <text evidence="4">Heterodimer of a large and a small subunit.</text>
</comment>
<evidence type="ECO:0000256" key="3">
    <source>
        <dbReference type="ARBA" id="ARBA00006605"/>
    </source>
</evidence>
<dbReference type="Gene3D" id="4.10.480.10">
    <property type="entry name" value="Cytochrome-c3 hydrogenase, C-terminal domain"/>
    <property type="match status" value="1"/>
</dbReference>
<dbReference type="InterPro" id="IPR006137">
    <property type="entry name" value="NADH_UbQ_OxRdtase-like_20kDa"/>
</dbReference>
<reference evidence="14" key="1">
    <citation type="submission" date="2020-02" db="EMBL/GenBank/DDBJ databases">
        <authorList>
            <person name="Meier V. D."/>
        </authorList>
    </citation>
    <scope>NUCLEOTIDE SEQUENCE</scope>
    <source>
        <strain evidence="14">AVDCRST_MAG53</strain>
    </source>
</reference>
<dbReference type="Pfam" id="PF01058">
    <property type="entry name" value="Oxidored_q6"/>
    <property type="match status" value="1"/>
</dbReference>
<evidence type="ECO:0000256" key="4">
    <source>
        <dbReference type="ARBA" id="ARBA00011771"/>
    </source>
</evidence>
<evidence type="ECO:0000256" key="8">
    <source>
        <dbReference type="ARBA" id="ARBA00023002"/>
    </source>
</evidence>
<dbReference type="GO" id="GO:0051539">
    <property type="term" value="F:4 iron, 4 sulfur cluster binding"/>
    <property type="evidence" value="ECO:0007669"/>
    <property type="project" value="UniProtKB-KW"/>
</dbReference>
<evidence type="ECO:0000256" key="2">
    <source>
        <dbReference type="ARBA" id="ARBA00004196"/>
    </source>
</evidence>
<feature type="compositionally biased region" description="Basic and acidic residues" evidence="11">
    <location>
        <begin position="1"/>
        <end position="11"/>
    </location>
</feature>
<dbReference type="GO" id="GO:0046872">
    <property type="term" value="F:metal ion binding"/>
    <property type="evidence" value="ECO:0007669"/>
    <property type="project" value="UniProtKB-KW"/>
</dbReference>
<comment type="subcellular location">
    <subcellularLocation>
        <location evidence="2">Cell envelope</location>
    </subcellularLocation>
</comment>
<dbReference type="GO" id="GO:0009061">
    <property type="term" value="P:anaerobic respiration"/>
    <property type="evidence" value="ECO:0007669"/>
    <property type="project" value="TreeGrafter"/>
</dbReference>
<evidence type="ECO:0000256" key="7">
    <source>
        <dbReference type="ARBA" id="ARBA00022729"/>
    </source>
</evidence>
<dbReference type="PANTHER" id="PTHR30013:SF5">
    <property type="entry name" value="HYDROGENASE SMALL SUBUNIT"/>
    <property type="match status" value="1"/>
</dbReference>
<dbReference type="EMBL" id="CADCVR010000102">
    <property type="protein sequence ID" value="CAA9521167.1"/>
    <property type="molecule type" value="Genomic_DNA"/>
</dbReference>
<feature type="domain" description="NADH:ubiquinone oxidoreductase-like 20kDa subunit" evidence="12">
    <location>
        <begin position="56"/>
        <end position="231"/>
    </location>
</feature>
<dbReference type="Pfam" id="PF14720">
    <property type="entry name" value="NiFe_hyd_SSU_C"/>
    <property type="match status" value="1"/>
</dbReference>
<keyword evidence="7" id="KW-0732">Signal</keyword>
<keyword evidence="10" id="KW-0411">Iron-sulfur</keyword>
<accession>A0A6J4TF93</accession>
<name>A0A6J4TF93_9ACTN</name>
<evidence type="ECO:0000256" key="11">
    <source>
        <dbReference type="SAM" id="MobiDB-lite"/>
    </source>
</evidence>
<dbReference type="GO" id="GO:0009375">
    <property type="term" value="C:ferredoxin hydrogenase complex"/>
    <property type="evidence" value="ECO:0007669"/>
    <property type="project" value="InterPro"/>
</dbReference>
<proteinExistence type="inferred from homology"/>
<sequence length="449" mass="47614">MAPVRDARGNEMRLQTVPHGGGVFGANRQPGLGGHGGSPNGPLNEVHVFWIAGMSCDGCTIAASGATNPSVEDLLLGRIPNLPKVILHHPVLSPGAGTEFIRPFKQAVNGELGAPYVVVLEGSVPDDQAFPSDIGYFSAMGAGGFDPESETDQPNRVTDWLWKLAPGAAAYVAIGTCATWGGIPAAAGNITGSMSLTDYLGQDYRSALGVPVVNVPGCAPVGDNFTETVAAVLMFLQNLAPVPKFDELGRPAWLFGETVHRHCPKAGYYEEGVFAEEFGDNECLVEIGCWGPVVQCNITERGAINHMGGCMVAGGPCIGCTMPGFPDKYSPFLKAPPGSSISGGISKVTGGGIRRLRRLSMKKGNRTGVWDNAHEVPSGWGRAHGDKGPVDKANGFFYEKLQYRGSVNHAKRNKRQPLPQSRDILRQKGVDLTASVDVLGERVKTREEL</sequence>
<dbReference type="InterPro" id="IPR037024">
    <property type="entry name" value="NiFe_Hase_small_N_sf"/>
</dbReference>
<organism evidence="14">
    <name type="scientific">uncultured Solirubrobacteraceae bacterium</name>
    <dbReference type="NCBI Taxonomy" id="1162706"/>
    <lineage>
        <taxon>Bacteria</taxon>
        <taxon>Bacillati</taxon>
        <taxon>Actinomycetota</taxon>
        <taxon>Thermoleophilia</taxon>
        <taxon>Solirubrobacterales</taxon>
        <taxon>Solirubrobacteraceae</taxon>
        <taxon>environmental samples</taxon>
    </lineage>
</organism>
<dbReference type="InterPro" id="IPR027394">
    <property type="entry name" value="Cytochrome-c3_hydrogenase_C"/>
</dbReference>
<dbReference type="Gene3D" id="3.40.50.700">
    <property type="entry name" value="NADH:ubiquinone oxidoreductase-like, 20kDa subunit"/>
    <property type="match status" value="1"/>
</dbReference>
<protein>
    <submittedName>
        <fullName evidence="14">[Ni/Fe] hydrogenase, small subunit MSMEG_2720</fullName>
    </submittedName>
</protein>
<dbReference type="GO" id="GO:0044569">
    <property type="term" value="C:[Ni-Fe] hydrogenase complex"/>
    <property type="evidence" value="ECO:0007669"/>
    <property type="project" value="TreeGrafter"/>
</dbReference>
<dbReference type="InterPro" id="IPR037148">
    <property type="entry name" value="NiFe-Hase_small_C_sf"/>
</dbReference>
<dbReference type="SUPFAM" id="SSF56770">
    <property type="entry name" value="HydA/Nqo6-like"/>
    <property type="match status" value="1"/>
</dbReference>